<feature type="compositionally biased region" description="Acidic residues" evidence="2">
    <location>
        <begin position="254"/>
        <end position="277"/>
    </location>
</feature>
<dbReference type="GO" id="GO:0000455">
    <property type="term" value="P:enzyme-directed rRNA pseudouridine synthesis"/>
    <property type="evidence" value="ECO:0007669"/>
    <property type="project" value="UniProtKB-UniRule"/>
</dbReference>
<dbReference type="Pfam" id="PF04034">
    <property type="entry name" value="Ribo_biogen_C"/>
    <property type="match status" value="1"/>
</dbReference>
<keyword evidence="1" id="KW-0949">S-adenosyl-L-methionine</keyword>
<proteinExistence type="inferred from homology"/>
<sequence length="296" mass="33537">MGRHKHNKGKKSGWKNKTKWEDEACCSAVDKLSLDEEQPGENKKDFGRGFPFPLLMWDLGHCDPKKCSGRKLDRLGFVRSLKLSQKAHGIILSPLGQKCLSPEDHEIVAHSGVAVIDCSWAKLDETPFGKMKGGHARLLPYLVAANPINYGHPFRLSCVEAYAATLYITGFKDLGLELLKRFKWGKGFYDLNRELLDIYSSCKDSGEVVEAQNKWMEDLKLKKKQQEVDDYDMTTIDDSKEHWNPNRNFVEVSSSEEESSGDGSETESAGESEEEKENIEKEEVENKDIEAKEEES</sequence>
<accession>A0A7D9EAD1</accession>
<protein>
    <recommendedName>
        <fullName evidence="1">18S rRNA aminocarboxypropyltransferase</fullName>
        <ecNumber evidence="1">2.5.1.157</ecNumber>
    </recommendedName>
</protein>
<name>A0A7D9EAD1_PARCT</name>
<dbReference type="GO" id="GO:1904047">
    <property type="term" value="F:S-adenosyl-L-methionine binding"/>
    <property type="evidence" value="ECO:0007669"/>
    <property type="project" value="UniProtKB-UniRule"/>
</dbReference>
<comment type="caution">
    <text evidence="3">The sequence shown here is derived from an EMBL/GenBank/DDBJ whole genome shotgun (WGS) entry which is preliminary data.</text>
</comment>
<dbReference type="AlphaFoldDB" id="A0A7D9EAD1"/>
<organism evidence="3 4">
    <name type="scientific">Paramuricea clavata</name>
    <name type="common">Red gorgonian</name>
    <name type="synonym">Violescent sea-whip</name>
    <dbReference type="NCBI Taxonomy" id="317549"/>
    <lineage>
        <taxon>Eukaryota</taxon>
        <taxon>Metazoa</taxon>
        <taxon>Cnidaria</taxon>
        <taxon>Anthozoa</taxon>
        <taxon>Octocorallia</taxon>
        <taxon>Malacalcyonacea</taxon>
        <taxon>Plexauridae</taxon>
        <taxon>Paramuricea</taxon>
    </lineage>
</organism>
<evidence type="ECO:0000313" key="4">
    <source>
        <dbReference type="Proteomes" id="UP001152795"/>
    </source>
</evidence>
<dbReference type="InterPro" id="IPR007177">
    <property type="entry name" value="Tsr3_C"/>
</dbReference>
<reference evidence="3" key="1">
    <citation type="submission" date="2020-04" db="EMBL/GenBank/DDBJ databases">
        <authorList>
            <person name="Alioto T."/>
            <person name="Alioto T."/>
            <person name="Gomez Garrido J."/>
        </authorList>
    </citation>
    <scope>NUCLEOTIDE SEQUENCE</scope>
    <source>
        <strain evidence="3">A484AB</strain>
    </source>
</reference>
<comment type="catalytic activity">
    <reaction evidence="1">
        <text>an N(1)-methylpseudouridine in rRNA + S-adenosyl-L-methionine = N(1)-methyl-N(3)-[(3S)-3-amino-3-carboxypropyl]pseudouridine in rRNA + S-methyl-5'-thioadenosine + H(+)</text>
        <dbReference type="Rhea" id="RHEA:63296"/>
        <dbReference type="Rhea" id="RHEA-COMP:11634"/>
        <dbReference type="Rhea" id="RHEA-COMP:16310"/>
        <dbReference type="ChEBI" id="CHEBI:15378"/>
        <dbReference type="ChEBI" id="CHEBI:17509"/>
        <dbReference type="ChEBI" id="CHEBI:59789"/>
        <dbReference type="ChEBI" id="CHEBI:74890"/>
        <dbReference type="ChEBI" id="CHEBI:146234"/>
        <dbReference type="EC" id="2.5.1.157"/>
    </reaction>
</comment>
<comment type="similarity">
    <text evidence="1">Belongs to the TDD superfamily. TSR3 family.</text>
</comment>
<evidence type="ECO:0000256" key="2">
    <source>
        <dbReference type="SAM" id="MobiDB-lite"/>
    </source>
</evidence>
<keyword evidence="1" id="KW-0698">rRNA processing</keyword>
<keyword evidence="1" id="KW-0690">Ribosome biogenesis</keyword>
<dbReference type="Pfam" id="PF04068">
    <property type="entry name" value="Fer4_RLI"/>
    <property type="match status" value="1"/>
</dbReference>
<dbReference type="PANTHER" id="PTHR20426:SF0">
    <property type="entry name" value="18S RRNA AMINOCARBOXYPROPYLTRANSFERASE"/>
    <property type="match status" value="1"/>
</dbReference>
<feature type="binding site" evidence="1">
    <location>
        <position position="68"/>
    </location>
    <ligand>
        <name>S-adenosyl-L-methionine</name>
        <dbReference type="ChEBI" id="CHEBI:59789"/>
    </ligand>
</feature>
<dbReference type="GO" id="GO:0106388">
    <property type="term" value="F:rRNA small subunit aminocarboxypropyltransferase activity"/>
    <property type="evidence" value="ECO:0007669"/>
    <property type="project" value="UniProtKB-EC"/>
</dbReference>
<evidence type="ECO:0000256" key="1">
    <source>
        <dbReference type="HAMAP-Rule" id="MF_03146"/>
    </source>
</evidence>
<feature type="region of interest" description="Disordered" evidence="2">
    <location>
        <begin position="234"/>
        <end position="296"/>
    </location>
</feature>
<gene>
    <name evidence="3" type="ORF">PACLA_8A038386</name>
</gene>
<comment type="function">
    <text evidence="1">Aminocarboxypropyltransferase that catalyzes the aminocarboxypropyl transfer on pseudouridine in 18S rRNA. It constitutes the last step in biosynthesis of the hypermodified N1-methyl-N3-(3-amino-3-carboxypropyl) pseudouridine (m1acp3-Psi).</text>
</comment>
<dbReference type="Proteomes" id="UP001152795">
    <property type="component" value="Unassembled WGS sequence"/>
</dbReference>
<dbReference type="InterPro" id="IPR007209">
    <property type="entry name" value="RNaseL-inhib-like_metal-bd_dom"/>
</dbReference>
<keyword evidence="1" id="KW-0808">Transferase</keyword>
<evidence type="ECO:0000313" key="3">
    <source>
        <dbReference type="EMBL" id="CAB4003742.1"/>
    </source>
</evidence>
<dbReference type="EC" id="2.5.1.157" evidence="1"/>
<feature type="binding site" evidence="1">
    <location>
        <position position="116"/>
    </location>
    <ligand>
        <name>S-adenosyl-L-methionine</name>
        <dbReference type="ChEBI" id="CHEBI:59789"/>
    </ligand>
</feature>
<dbReference type="EMBL" id="CACRXK020004713">
    <property type="protein sequence ID" value="CAB4003742.1"/>
    <property type="molecule type" value="Genomic_DNA"/>
</dbReference>
<dbReference type="HAMAP" id="MF_01116">
    <property type="entry name" value="TSR3"/>
    <property type="match status" value="1"/>
</dbReference>
<dbReference type="OrthoDB" id="10262062at2759"/>
<dbReference type="PANTHER" id="PTHR20426">
    <property type="entry name" value="RIBOSOME BIOGENESIS PROTEIN TSR3 HOMOLOG"/>
    <property type="match status" value="1"/>
</dbReference>
<comment type="caution">
    <text evidence="1">Lacks conserved residue(s) required for the propagation of feature annotation.</text>
</comment>
<dbReference type="GO" id="GO:0030490">
    <property type="term" value="P:maturation of SSU-rRNA"/>
    <property type="evidence" value="ECO:0007669"/>
    <property type="project" value="TreeGrafter"/>
</dbReference>
<feature type="compositionally biased region" description="Basic and acidic residues" evidence="2">
    <location>
        <begin position="278"/>
        <end position="290"/>
    </location>
</feature>
<keyword evidence="4" id="KW-1185">Reference proteome</keyword>
<feature type="binding site" evidence="1">
    <location>
        <position position="139"/>
    </location>
    <ligand>
        <name>S-adenosyl-L-methionine</name>
        <dbReference type="ChEBI" id="CHEBI:59789"/>
    </ligand>
</feature>
<dbReference type="NCBIfam" id="NF002621">
    <property type="entry name" value="PRK02287.1"/>
    <property type="match status" value="1"/>
</dbReference>
<dbReference type="InterPro" id="IPR022968">
    <property type="entry name" value="Tsr3-like"/>
</dbReference>